<sequence length="118" mass="13045">MPFHSAASAKVLLAYQSPDDIKRIINEKSLPKYTSKTIINPKKLEEHLSEIRHKGFSICNEELEEGIKAISAPVKNIDRETIASITITGLSKKLPSSNIKKFIKILVNSAQELSGMLG</sequence>
<organism evidence="2">
    <name type="scientific">marine sediment metagenome</name>
    <dbReference type="NCBI Taxonomy" id="412755"/>
    <lineage>
        <taxon>unclassified sequences</taxon>
        <taxon>metagenomes</taxon>
        <taxon>ecological metagenomes</taxon>
    </lineage>
</organism>
<dbReference type="Gene3D" id="3.30.450.40">
    <property type="match status" value="1"/>
</dbReference>
<dbReference type="GO" id="GO:0003677">
    <property type="term" value="F:DNA binding"/>
    <property type="evidence" value="ECO:0007669"/>
    <property type="project" value="TreeGrafter"/>
</dbReference>
<dbReference type="PANTHER" id="PTHR30136">
    <property type="entry name" value="HELIX-TURN-HELIX TRANSCRIPTIONAL REGULATOR, ICLR FAMILY"/>
    <property type="match status" value="1"/>
</dbReference>
<dbReference type="InterPro" id="IPR014757">
    <property type="entry name" value="Tscrpt_reg_IclR_C"/>
</dbReference>
<protein>
    <recommendedName>
        <fullName evidence="1">IclR-ED domain-containing protein</fullName>
    </recommendedName>
</protein>
<evidence type="ECO:0000313" key="2">
    <source>
        <dbReference type="EMBL" id="GAG81458.1"/>
    </source>
</evidence>
<gene>
    <name evidence="2" type="ORF">S01H4_31580</name>
</gene>
<feature type="domain" description="IclR-ED" evidence="1">
    <location>
        <begin position="1"/>
        <end position="118"/>
    </location>
</feature>
<dbReference type="AlphaFoldDB" id="X1BBI1"/>
<evidence type="ECO:0000259" key="1">
    <source>
        <dbReference type="PROSITE" id="PS51078"/>
    </source>
</evidence>
<reference evidence="2" key="1">
    <citation type="journal article" date="2014" name="Front. Microbiol.">
        <title>High frequency of phylogenetically diverse reductive dehalogenase-homologous genes in deep subseafloor sedimentary metagenomes.</title>
        <authorList>
            <person name="Kawai M."/>
            <person name="Futagami T."/>
            <person name="Toyoda A."/>
            <person name="Takaki Y."/>
            <person name="Nishi S."/>
            <person name="Hori S."/>
            <person name="Arai W."/>
            <person name="Tsubouchi T."/>
            <person name="Morono Y."/>
            <person name="Uchiyama I."/>
            <person name="Ito T."/>
            <person name="Fujiyama A."/>
            <person name="Inagaki F."/>
            <person name="Takami H."/>
        </authorList>
    </citation>
    <scope>NUCLEOTIDE SEQUENCE</scope>
    <source>
        <strain evidence="2">Expedition CK06-06</strain>
    </source>
</reference>
<dbReference type="SUPFAM" id="SSF55781">
    <property type="entry name" value="GAF domain-like"/>
    <property type="match status" value="1"/>
</dbReference>
<dbReference type="GO" id="GO:0003700">
    <property type="term" value="F:DNA-binding transcription factor activity"/>
    <property type="evidence" value="ECO:0007669"/>
    <property type="project" value="TreeGrafter"/>
</dbReference>
<proteinExistence type="predicted"/>
<accession>X1BBI1</accession>
<dbReference type="InterPro" id="IPR029016">
    <property type="entry name" value="GAF-like_dom_sf"/>
</dbReference>
<feature type="non-terminal residue" evidence="2">
    <location>
        <position position="118"/>
    </location>
</feature>
<dbReference type="Pfam" id="PF01614">
    <property type="entry name" value="IclR_C"/>
    <property type="match status" value="1"/>
</dbReference>
<dbReference type="EMBL" id="BART01016418">
    <property type="protein sequence ID" value="GAG81458.1"/>
    <property type="molecule type" value="Genomic_DNA"/>
</dbReference>
<comment type="caution">
    <text evidence="2">The sequence shown here is derived from an EMBL/GenBank/DDBJ whole genome shotgun (WGS) entry which is preliminary data.</text>
</comment>
<name>X1BBI1_9ZZZZ</name>
<dbReference type="PROSITE" id="PS51078">
    <property type="entry name" value="ICLR_ED"/>
    <property type="match status" value="1"/>
</dbReference>
<dbReference type="InterPro" id="IPR050707">
    <property type="entry name" value="HTH_MetabolicPath_Reg"/>
</dbReference>
<dbReference type="PANTHER" id="PTHR30136:SF24">
    <property type="entry name" value="HTH-TYPE TRANSCRIPTIONAL REPRESSOR ALLR"/>
    <property type="match status" value="1"/>
</dbReference>
<dbReference type="GO" id="GO:0045892">
    <property type="term" value="P:negative regulation of DNA-templated transcription"/>
    <property type="evidence" value="ECO:0007669"/>
    <property type="project" value="TreeGrafter"/>
</dbReference>